<feature type="transmembrane region" description="Helical" evidence="1">
    <location>
        <begin position="33"/>
        <end position="55"/>
    </location>
</feature>
<organism evidence="2 3">
    <name type="scientific">Tsukamurella paurometabola</name>
    <name type="common">Corynebacterium paurometabolum</name>
    <dbReference type="NCBI Taxonomy" id="2061"/>
    <lineage>
        <taxon>Bacteria</taxon>
        <taxon>Bacillati</taxon>
        <taxon>Actinomycetota</taxon>
        <taxon>Actinomycetes</taxon>
        <taxon>Mycobacteriales</taxon>
        <taxon>Tsukamurellaceae</taxon>
        <taxon>Tsukamurella</taxon>
    </lineage>
</organism>
<dbReference type="EMBL" id="JAGXOE010000109">
    <property type="protein sequence ID" value="MBS4104113.1"/>
    <property type="molecule type" value="Genomic_DNA"/>
</dbReference>
<sequence length="56" mass="6084">MSEGTAAASWTLLDPPEYRGETEALYRLWIDQIIMALLITLAAMVLGLGFTLAALT</sequence>
<evidence type="ECO:0000313" key="3">
    <source>
        <dbReference type="Proteomes" id="UP000676853"/>
    </source>
</evidence>
<comment type="caution">
    <text evidence="2">The sequence shown here is derived from an EMBL/GenBank/DDBJ whole genome shotgun (WGS) entry which is preliminary data.</text>
</comment>
<gene>
    <name evidence="2" type="ORF">KFZ73_23105</name>
</gene>
<protein>
    <recommendedName>
        <fullName evidence="4">ABC transporter permease</fullName>
    </recommendedName>
</protein>
<keyword evidence="3" id="KW-1185">Reference proteome</keyword>
<accession>A0ABS5NIM5</accession>
<dbReference type="Proteomes" id="UP000676853">
    <property type="component" value="Unassembled WGS sequence"/>
</dbReference>
<name>A0ABS5NIM5_TSUPA</name>
<proteinExistence type="predicted"/>
<reference evidence="2 3" key="1">
    <citation type="submission" date="2021-04" db="EMBL/GenBank/DDBJ databases">
        <title>Whole genome sequence analysis of a thiophenic sulfur metabolizing bacteria.</title>
        <authorList>
            <person name="Akhtar N."/>
            <person name="Akram J."/>
            <person name="Aslam A."/>
        </authorList>
    </citation>
    <scope>NUCLEOTIDE SEQUENCE [LARGE SCALE GENOMIC DNA]</scope>
    <source>
        <strain evidence="2 3">3OW</strain>
    </source>
</reference>
<evidence type="ECO:0000256" key="1">
    <source>
        <dbReference type="SAM" id="Phobius"/>
    </source>
</evidence>
<keyword evidence="1" id="KW-1133">Transmembrane helix</keyword>
<dbReference type="RefSeq" id="WP_212555223.1">
    <property type="nucleotide sequence ID" value="NZ_JAGXOE010000109.1"/>
</dbReference>
<evidence type="ECO:0000313" key="2">
    <source>
        <dbReference type="EMBL" id="MBS4104113.1"/>
    </source>
</evidence>
<keyword evidence="1" id="KW-0812">Transmembrane</keyword>
<keyword evidence="1" id="KW-0472">Membrane</keyword>
<evidence type="ECO:0008006" key="4">
    <source>
        <dbReference type="Google" id="ProtNLM"/>
    </source>
</evidence>